<evidence type="ECO:0000313" key="2">
    <source>
        <dbReference type="Proteomes" id="UP000635606"/>
    </source>
</evidence>
<dbReference type="SUPFAM" id="SSF69322">
    <property type="entry name" value="Tricorn protease domain 2"/>
    <property type="match status" value="1"/>
</dbReference>
<keyword evidence="2" id="KW-1185">Reference proteome</keyword>
<accession>A0A8J4EE60</accession>
<comment type="caution">
    <text evidence="1">The sequence shown here is derived from an EMBL/GenBank/DDBJ whole genome shotgun (WGS) entry which is preliminary data.</text>
</comment>
<dbReference type="AlphaFoldDB" id="A0A8J4EE60"/>
<gene>
    <name evidence="1" type="ORF">Voc01_062980</name>
</gene>
<protein>
    <submittedName>
        <fullName evidence="1">Uncharacterized protein</fullName>
    </submittedName>
</protein>
<organism evidence="1 2">
    <name type="scientific">Virgisporangium ochraceum</name>
    <dbReference type="NCBI Taxonomy" id="65505"/>
    <lineage>
        <taxon>Bacteria</taxon>
        <taxon>Bacillati</taxon>
        <taxon>Actinomycetota</taxon>
        <taxon>Actinomycetes</taxon>
        <taxon>Micromonosporales</taxon>
        <taxon>Micromonosporaceae</taxon>
        <taxon>Virgisporangium</taxon>
    </lineage>
</organism>
<dbReference type="InterPro" id="IPR015943">
    <property type="entry name" value="WD40/YVTN_repeat-like_dom_sf"/>
</dbReference>
<dbReference type="Proteomes" id="UP000635606">
    <property type="component" value="Unassembled WGS sequence"/>
</dbReference>
<dbReference type="Gene3D" id="2.130.10.10">
    <property type="entry name" value="YVTN repeat-like/Quinoprotein amine dehydrogenase"/>
    <property type="match status" value="2"/>
</dbReference>
<dbReference type="EMBL" id="BOPH01000088">
    <property type="protein sequence ID" value="GIJ71381.1"/>
    <property type="molecule type" value="Genomic_DNA"/>
</dbReference>
<proteinExistence type="predicted"/>
<reference evidence="1" key="1">
    <citation type="submission" date="2021-01" db="EMBL/GenBank/DDBJ databases">
        <title>Whole genome shotgun sequence of Virgisporangium ochraceum NBRC 16418.</title>
        <authorList>
            <person name="Komaki H."/>
            <person name="Tamura T."/>
        </authorList>
    </citation>
    <scope>NUCLEOTIDE SEQUENCE</scope>
    <source>
        <strain evidence="1">NBRC 16418</strain>
    </source>
</reference>
<evidence type="ECO:0000313" key="1">
    <source>
        <dbReference type="EMBL" id="GIJ71381.1"/>
    </source>
</evidence>
<name>A0A8J4EE60_9ACTN</name>
<sequence>MKVLGDRDAARAELEKAAVRKMREGYVELRAVDETEPGGVVFHGLLPRRSNANMVAFHPDGHTLALAVSIQEGGREVHLVDLRTGVRVVAHKDPDPDAVTRTLAFDADGSHVTFTAGTRSSMTEATYALSPVTGRLRELLYLRPQWDDAHRRVLVRDDSVLRVLGPDGEPCLDVPVTSSLTSPSTLSPSGRLLAVARFSASYSTCGLEIWEVEGARRVLSVPFPFPDRTDGMARYLLELAFDATERLLVASGGLHVGCYGVSVDTGELRWTIAGSTRGAYWYERFEALTMSPDRTVLVGVPVQVSMPERVTAPAATYDVTTGQRLAPTYETPGGSPYAATDVAVSPDGRLVAVTHISELVTVFRSPLP</sequence>